<reference evidence="1" key="1">
    <citation type="submission" date="2022-10" db="EMBL/GenBank/DDBJ databases">
        <title>Tapping the CABI collections for fungal endophytes: first genome assemblies for Collariella, Neodidymelliopsis, Ascochyta clinopodiicola, Didymella pomorum, Didymosphaeria variabile, Neocosmospora piperis and Neocucurbitaria cava.</title>
        <authorList>
            <person name="Hill R."/>
        </authorList>
    </citation>
    <scope>NUCLEOTIDE SEQUENCE</scope>
    <source>
        <strain evidence="1">IMI 356814</strain>
    </source>
</reference>
<dbReference type="AlphaFoldDB" id="A0A9W8Y5Q0"/>
<evidence type="ECO:0000313" key="1">
    <source>
        <dbReference type="EMBL" id="KAJ4367540.1"/>
    </source>
</evidence>
<dbReference type="Proteomes" id="UP001140560">
    <property type="component" value="Unassembled WGS sequence"/>
</dbReference>
<comment type="caution">
    <text evidence="1">The sequence shown here is derived from an EMBL/GenBank/DDBJ whole genome shotgun (WGS) entry which is preliminary data.</text>
</comment>
<organism evidence="1 2">
    <name type="scientific">Neocucurbitaria cava</name>
    <dbReference type="NCBI Taxonomy" id="798079"/>
    <lineage>
        <taxon>Eukaryota</taxon>
        <taxon>Fungi</taxon>
        <taxon>Dikarya</taxon>
        <taxon>Ascomycota</taxon>
        <taxon>Pezizomycotina</taxon>
        <taxon>Dothideomycetes</taxon>
        <taxon>Pleosporomycetidae</taxon>
        <taxon>Pleosporales</taxon>
        <taxon>Pleosporineae</taxon>
        <taxon>Cucurbitariaceae</taxon>
        <taxon>Neocucurbitaria</taxon>
    </lineage>
</organism>
<name>A0A9W8Y5Q0_9PLEO</name>
<proteinExistence type="predicted"/>
<sequence>MNEYDGRARMCPNGDWGWISSHTAAGEVGDDITIEEENTEGIDDVDDGNRTSVFQARQTDAEADFNSAFGAFDFADDRSTSITAPQSTQCPPFRQRLQYDDYDFQCQQRFTVYATSHKAPSWGICQGTPSRPSENCVNEFAVSQQRERVAANQRPVQINDHFTIFQGSGPHTSRTPHRSHGGEEVLSAYSAENAQLDFAPSMELGSQQYGDRVAGYENGPNTRSSSSFDLPSHVYTNLDAEDQVVDFTESDISMIQQQGPWSVVNSRQDERQVCLYNETNQLVNLISVSGSSNLSLYGQDFSSLVPSDDPETSATTLSSEIDEEMEASWATIRPGAEPVLNQSSSTFQFGNQHAEAPTNTLAPWVDRSKTGICVQVREGTPDVSNVPEVVSYSQ</sequence>
<accession>A0A9W8Y5Q0</accession>
<keyword evidence="2" id="KW-1185">Reference proteome</keyword>
<evidence type="ECO:0000313" key="2">
    <source>
        <dbReference type="Proteomes" id="UP001140560"/>
    </source>
</evidence>
<protein>
    <submittedName>
        <fullName evidence="1">Uncharacterized protein</fullName>
    </submittedName>
</protein>
<gene>
    <name evidence="1" type="ORF">N0V83_007123</name>
</gene>
<dbReference type="EMBL" id="JAPEUY010000012">
    <property type="protein sequence ID" value="KAJ4367540.1"/>
    <property type="molecule type" value="Genomic_DNA"/>
</dbReference>